<evidence type="ECO:0000313" key="1">
    <source>
        <dbReference type="EMBL" id="QGW29328.1"/>
    </source>
</evidence>
<dbReference type="KEGG" id="fls:GLV81_15465"/>
<accession>A0A6I6GNS8</accession>
<dbReference type="RefSeq" id="WP_157479680.1">
    <property type="nucleotide sequence ID" value="NZ_CP046566.1"/>
</dbReference>
<reference evidence="1 2" key="1">
    <citation type="submission" date="2019-11" db="EMBL/GenBank/DDBJ databases">
        <authorList>
            <person name="Im W.T."/>
        </authorList>
    </citation>
    <scope>NUCLEOTIDE SEQUENCE [LARGE SCALE GENOMIC DNA]</scope>
    <source>
        <strain evidence="1 2">SB-02</strain>
    </source>
</reference>
<dbReference type="EMBL" id="CP046566">
    <property type="protein sequence ID" value="QGW29328.1"/>
    <property type="molecule type" value="Genomic_DNA"/>
</dbReference>
<proteinExistence type="predicted"/>
<organism evidence="1 2">
    <name type="scientific">Phnomibacter ginsenosidimutans</name>
    <dbReference type="NCBI Taxonomy" id="2676868"/>
    <lineage>
        <taxon>Bacteria</taxon>
        <taxon>Pseudomonadati</taxon>
        <taxon>Bacteroidota</taxon>
        <taxon>Chitinophagia</taxon>
        <taxon>Chitinophagales</taxon>
        <taxon>Chitinophagaceae</taxon>
        <taxon>Phnomibacter</taxon>
    </lineage>
</organism>
<gene>
    <name evidence="1" type="ORF">GLV81_15465</name>
</gene>
<evidence type="ECO:0000313" key="2">
    <source>
        <dbReference type="Proteomes" id="UP000426027"/>
    </source>
</evidence>
<keyword evidence="2" id="KW-1185">Reference proteome</keyword>
<protein>
    <submittedName>
        <fullName evidence="1">Uncharacterized protein</fullName>
    </submittedName>
</protein>
<dbReference type="Proteomes" id="UP000426027">
    <property type="component" value="Chromosome"/>
</dbReference>
<name>A0A6I6GNS8_9BACT</name>
<sequence>MFSLPDSRAFACRGPSAAATFYDNGSLRGYIQAWTDGITMSGAAGQSLRLYSNGGSNERISILSNGNVGINNSNPLANVHIHSTTVEALRISGFNPAQTFYNGNNYVGYLQAYQNIMSVAADGSNRVGLFTVQTERLTVLPNGNVGINNVVPDQKLDVAGNVKFSGALMPNGNSGQNYQVLTSSGSGVPEWHVPGYSHANRMQNVNMAGSQYLTVNGTYEIQPTLSPAYVSTTETSMLHYQAKYIVTDINNTFGADTEFELQLFFRVGATVAYSHKQAFVTKNGRQTDVSISGFFPVTAGISYAVEVYVVKYAGDDMTVVSGGVKTYH</sequence>
<dbReference type="AlphaFoldDB" id="A0A6I6GNS8"/>